<dbReference type="Pfam" id="PF14572">
    <property type="entry name" value="Pribosyl_synth"/>
    <property type="match status" value="1"/>
</dbReference>
<evidence type="ECO:0000256" key="14">
    <source>
        <dbReference type="ARBA" id="ARBA00040334"/>
    </source>
</evidence>
<dbReference type="SUPFAM" id="SSF53271">
    <property type="entry name" value="PRTase-like"/>
    <property type="match status" value="2"/>
</dbReference>
<dbReference type="FunFam" id="3.40.50.2020:FF:000043">
    <property type="entry name" value="Ribose-phosphate pyrophosphokinase 1"/>
    <property type="match status" value="1"/>
</dbReference>
<keyword evidence="7" id="KW-0808">Transferase</keyword>
<dbReference type="PANTHER" id="PTHR10210:SF57">
    <property type="entry name" value="RIBOSE-PHOSPHATE DIPHOSPHOKINASE"/>
    <property type="match status" value="1"/>
</dbReference>
<evidence type="ECO:0000256" key="10">
    <source>
        <dbReference type="ARBA" id="ARBA00022741"/>
    </source>
</evidence>
<dbReference type="PROSITE" id="PS00114">
    <property type="entry name" value="PRPP_SYNTHASE"/>
    <property type="match status" value="1"/>
</dbReference>
<evidence type="ECO:0000256" key="4">
    <source>
        <dbReference type="ARBA" id="ARBA00013247"/>
    </source>
</evidence>
<dbReference type="GO" id="GO:0005524">
    <property type="term" value="F:ATP binding"/>
    <property type="evidence" value="ECO:0007669"/>
    <property type="project" value="UniProtKB-KW"/>
</dbReference>
<dbReference type="InterPro" id="IPR029099">
    <property type="entry name" value="Pribosyltran_N"/>
</dbReference>
<keyword evidence="11 19" id="KW-0418">Kinase</keyword>
<dbReference type="GO" id="GO:0004749">
    <property type="term" value="F:ribose phosphate diphosphokinase activity"/>
    <property type="evidence" value="ECO:0007669"/>
    <property type="project" value="UniProtKB-EC"/>
</dbReference>
<keyword evidence="12" id="KW-0067">ATP-binding</keyword>
<dbReference type="InterPro" id="IPR000836">
    <property type="entry name" value="PRTase_dom"/>
</dbReference>
<evidence type="ECO:0000256" key="7">
    <source>
        <dbReference type="ARBA" id="ARBA00022679"/>
    </source>
</evidence>
<dbReference type="NCBIfam" id="TIGR01251">
    <property type="entry name" value="ribP_PPkin"/>
    <property type="match status" value="1"/>
</dbReference>
<dbReference type="EC" id="2.7.6.1" evidence="4"/>
<dbReference type="Pfam" id="PF13793">
    <property type="entry name" value="Pribosyltran_N"/>
    <property type="match status" value="1"/>
</dbReference>
<comment type="pathway">
    <text evidence="2">Metabolic intermediate biosynthesis; 5-phospho-alpha-D-ribose 1-diphosphate biosynthesis; 5-phospho-alpha-D-ribose 1-diphosphate from D-ribose 5-phosphate (route I): step 1/1.</text>
</comment>
<evidence type="ECO:0000256" key="6">
    <source>
        <dbReference type="ARBA" id="ARBA00022553"/>
    </source>
</evidence>
<evidence type="ECO:0000256" key="1">
    <source>
        <dbReference type="ARBA" id="ARBA00004496"/>
    </source>
</evidence>
<dbReference type="GO" id="GO:0002189">
    <property type="term" value="C:ribose phosphate diphosphokinase complex"/>
    <property type="evidence" value="ECO:0007669"/>
    <property type="project" value="UniProtKB-ARBA"/>
</dbReference>
<keyword evidence="9" id="KW-0545">Nucleotide biosynthesis</keyword>
<evidence type="ECO:0000256" key="17">
    <source>
        <dbReference type="SAM" id="MobiDB-lite"/>
    </source>
</evidence>
<evidence type="ECO:0000256" key="13">
    <source>
        <dbReference type="ARBA" id="ARBA00022842"/>
    </source>
</evidence>
<dbReference type="InterPro" id="IPR000842">
    <property type="entry name" value="PRib_PP_synth_CS"/>
</dbReference>
<evidence type="ECO:0000256" key="9">
    <source>
        <dbReference type="ARBA" id="ARBA00022727"/>
    </source>
</evidence>
<dbReference type="EMBL" id="VXIS01000175">
    <property type="protein sequence ID" value="KAA8898964.1"/>
    <property type="molecule type" value="Genomic_DNA"/>
</dbReference>
<accession>A0A5J5EPY5</accession>
<dbReference type="GO" id="GO:0006015">
    <property type="term" value="P:5-phosphoribose 1-diphosphate biosynthetic process"/>
    <property type="evidence" value="ECO:0007669"/>
    <property type="project" value="TreeGrafter"/>
</dbReference>
<dbReference type="InParanoid" id="A0A5J5EPY5"/>
<dbReference type="GO" id="GO:0016301">
    <property type="term" value="F:kinase activity"/>
    <property type="evidence" value="ECO:0007669"/>
    <property type="project" value="UniProtKB-KW"/>
</dbReference>
<comment type="similarity">
    <text evidence="3">Belongs to the ribose-phosphate pyrophosphokinase family.</text>
</comment>
<evidence type="ECO:0000259" key="18">
    <source>
        <dbReference type="Pfam" id="PF13793"/>
    </source>
</evidence>
<organism evidence="19 20">
    <name type="scientific">Sphaerosporella brunnea</name>
    <dbReference type="NCBI Taxonomy" id="1250544"/>
    <lineage>
        <taxon>Eukaryota</taxon>
        <taxon>Fungi</taxon>
        <taxon>Dikarya</taxon>
        <taxon>Ascomycota</taxon>
        <taxon>Pezizomycotina</taxon>
        <taxon>Pezizomycetes</taxon>
        <taxon>Pezizales</taxon>
        <taxon>Pyronemataceae</taxon>
        <taxon>Sphaerosporella</taxon>
    </lineage>
</organism>
<evidence type="ECO:0000256" key="16">
    <source>
        <dbReference type="ARBA" id="ARBA00077829"/>
    </source>
</evidence>
<dbReference type="GO" id="GO:0005737">
    <property type="term" value="C:cytoplasm"/>
    <property type="evidence" value="ECO:0007669"/>
    <property type="project" value="UniProtKB-SubCell"/>
</dbReference>
<dbReference type="GO" id="GO:0006164">
    <property type="term" value="P:purine nucleotide biosynthetic process"/>
    <property type="evidence" value="ECO:0007669"/>
    <property type="project" value="TreeGrafter"/>
</dbReference>
<proteinExistence type="inferred from homology"/>
<dbReference type="CDD" id="cd06223">
    <property type="entry name" value="PRTases_typeI"/>
    <property type="match status" value="1"/>
</dbReference>
<keyword evidence="13" id="KW-0460">Magnesium</keyword>
<feature type="domain" description="Ribose-phosphate pyrophosphokinase N-terminal" evidence="18">
    <location>
        <begin position="5"/>
        <end position="120"/>
    </location>
</feature>
<dbReference type="PANTHER" id="PTHR10210">
    <property type="entry name" value="RIBOSE-PHOSPHATE DIPHOSPHOKINASE FAMILY MEMBER"/>
    <property type="match status" value="1"/>
</dbReference>
<evidence type="ECO:0000313" key="20">
    <source>
        <dbReference type="Proteomes" id="UP000326924"/>
    </source>
</evidence>
<dbReference type="Gene3D" id="3.40.50.2020">
    <property type="match status" value="3"/>
</dbReference>
<sequence>MRRARIFSGSSHPGLCDSICERLGTSPAKCRLKKFANGETSVEVGCSVRDQDVFIVQSGSQNVNDSIIELLILISACKGGSANKITAVMPYFPYSKQSKKKAHRGAITARMVANLLHIAGVDHVITVDLHASQMQGFFTKPVDNLYAEPLLARWIRHNIPDWRNCVVVSKNPGGTKRVTQLADVLKLNFALITTDRRRVRDGWMSSRIQSNRHSPAVSEHGDEEDERIRVTAPNNGNGYTNGIANGLNGLGISENGNSPSVRPVDSMSSSMTLPPHPQDDFDEEYTDDHAQSVTYGRLVQGHIVDDDYPSPSPAQSAVADIDPMLSSIHSLHSLRGGGGGGGADDALGGTIDAHNSDDEEEADAMSGTERMITLVGDVKNKTVLLLDDMIDRSATWIAAAEHCKKRANAKKVICLATHGVFGGDCLKEMDTCQYIDQVVVTNSFPIDASKLPGGKTDGLAASGAGTRGKLTVIDLSILLGEAIRRNHNGESVSALFQNFMD</sequence>
<comment type="caution">
    <text evidence="19">The sequence shown here is derived from an EMBL/GenBank/DDBJ whole genome shotgun (WGS) entry which is preliminary data.</text>
</comment>
<dbReference type="AlphaFoldDB" id="A0A5J5EPY5"/>
<dbReference type="FunCoup" id="A0A5J5EPY5">
    <property type="interactions" value="364"/>
</dbReference>
<gene>
    <name evidence="19" type="ORF">FN846DRAFT_194042</name>
</gene>
<dbReference type="FunFam" id="3.40.50.2020:FF:000017">
    <property type="entry name" value="Ribose-phosphate pyrophosphokinase 1"/>
    <property type="match status" value="1"/>
</dbReference>
<dbReference type="Proteomes" id="UP000326924">
    <property type="component" value="Unassembled WGS sequence"/>
</dbReference>
<evidence type="ECO:0000256" key="8">
    <source>
        <dbReference type="ARBA" id="ARBA00022723"/>
    </source>
</evidence>
<evidence type="ECO:0000256" key="12">
    <source>
        <dbReference type="ARBA" id="ARBA00022840"/>
    </source>
</evidence>
<name>A0A5J5EPY5_9PEZI</name>
<evidence type="ECO:0000256" key="5">
    <source>
        <dbReference type="ARBA" id="ARBA00022490"/>
    </source>
</evidence>
<evidence type="ECO:0000313" key="19">
    <source>
        <dbReference type="EMBL" id="KAA8898964.1"/>
    </source>
</evidence>
<evidence type="ECO:0000256" key="2">
    <source>
        <dbReference type="ARBA" id="ARBA00004996"/>
    </source>
</evidence>
<dbReference type="OrthoDB" id="413572at2759"/>
<keyword evidence="5" id="KW-0963">Cytoplasm</keyword>
<keyword evidence="6" id="KW-0597">Phosphoprotein</keyword>
<dbReference type="InterPro" id="IPR005946">
    <property type="entry name" value="Rib-P_diPkinase"/>
</dbReference>
<dbReference type="SMART" id="SM01400">
    <property type="entry name" value="Pribosyltran_N"/>
    <property type="match status" value="1"/>
</dbReference>
<keyword evidence="20" id="KW-1185">Reference proteome</keyword>
<protein>
    <recommendedName>
        <fullName evidence="14">Ribose-phosphate pyrophosphokinase 1</fullName>
        <ecNumber evidence="4">2.7.6.1</ecNumber>
    </recommendedName>
    <alternativeName>
        <fullName evidence="16">Phosphoribosyl pyrophosphate synthase 1</fullName>
    </alternativeName>
</protein>
<reference evidence="19 20" key="1">
    <citation type="submission" date="2019-09" db="EMBL/GenBank/DDBJ databases">
        <title>Draft genome of the ectomycorrhizal ascomycete Sphaerosporella brunnea.</title>
        <authorList>
            <consortium name="DOE Joint Genome Institute"/>
            <person name="Benucci G.M."/>
            <person name="Marozzi G."/>
            <person name="Antonielli L."/>
            <person name="Sanchez S."/>
            <person name="Marco P."/>
            <person name="Wang X."/>
            <person name="Falini L.B."/>
            <person name="Barry K."/>
            <person name="Haridas S."/>
            <person name="Lipzen A."/>
            <person name="Labutti K."/>
            <person name="Grigoriev I.V."/>
            <person name="Murat C."/>
            <person name="Martin F."/>
            <person name="Albertini E."/>
            <person name="Donnini D."/>
            <person name="Bonito G."/>
        </authorList>
    </citation>
    <scope>NUCLEOTIDE SEQUENCE [LARGE SCALE GENOMIC DNA]</scope>
    <source>
        <strain evidence="19 20">Sb_GMNB300</strain>
    </source>
</reference>
<comment type="catalytic activity">
    <reaction evidence="15">
        <text>D-ribose 5-phosphate + ATP = 5-phospho-alpha-D-ribose 1-diphosphate + AMP + H(+)</text>
        <dbReference type="Rhea" id="RHEA:15609"/>
        <dbReference type="ChEBI" id="CHEBI:15378"/>
        <dbReference type="ChEBI" id="CHEBI:30616"/>
        <dbReference type="ChEBI" id="CHEBI:58017"/>
        <dbReference type="ChEBI" id="CHEBI:78346"/>
        <dbReference type="ChEBI" id="CHEBI:456215"/>
        <dbReference type="EC" id="2.7.6.1"/>
    </reaction>
</comment>
<evidence type="ECO:0000256" key="15">
    <source>
        <dbReference type="ARBA" id="ARBA00049535"/>
    </source>
</evidence>
<keyword evidence="10" id="KW-0547">Nucleotide-binding</keyword>
<evidence type="ECO:0000256" key="11">
    <source>
        <dbReference type="ARBA" id="ARBA00022777"/>
    </source>
</evidence>
<evidence type="ECO:0000256" key="3">
    <source>
        <dbReference type="ARBA" id="ARBA00006478"/>
    </source>
</evidence>
<keyword evidence="8" id="KW-0479">Metal-binding</keyword>
<dbReference type="InterPro" id="IPR029057">
    <property type="entry name" value="PRTase-like"/>
</dbReference>
<comment type="subcellular location">
    <subcellularLocation>
        <location evidence="1">Cytoplasm</location>
    </subcellularLocation>
</comment>
<feature type="region of interest" description="Disordered" evidence="17">
    <location>
        <begin position="332"/>
        <end position="363"/>
    </location>
</feature>
<dbReference type="GO" id="GO:0009156">
    <property type="term" value="P:ribonucleoside monophosphate biosynthetic process"/>
    <property type="evidence" value="ECO:0007669"/>
    <property type="project" value="InterPro"/>
</dbReference>
<dbReference type="GO" id="GO:0000287">
    <property type="term" value="F:magnesium ion binding"/>
    <property type="evidence" value="ECO:0007669"/>
    <property type="project" value="InterPro"/>
</dbReference>